<comment type="caution">
    <text evidence="6">The sequence shown here is derived from an EMBL/GenBank/DDBJ whole genome shotgun (WGS) entry which is preliminary data.</text>
</comment>
<proteinExistence type="predicted"/>
<reference evidence="6 7" key="1">
    <citation type="journal article" date="2018" name="New Phytol.">
        <title>Phylogenomics of Endogonaceae and evolution of mycorrhizas within Mucoromycota.</title>
        <authorList>
            <person name="Chang Y."/>
            <person name="Desiro A."/>
            <person name="Na H."/>
            <person name="Sandor L."/>
            <person name="Lipzen A."/>
            <person name="Clum A."/>
            <person name="Barry K."/>
            <person name="Grigoriev I.V."/>
            <person name="Martin F.M."/>
            <person name="Stajich J.E."/>
            <person name="Smith M.E."/>
            <person name="Bonito G."/>
            <person name="Spatafora J.W."/>
        </authorList>
    </citation>
    <scope>NUCLEOTIDE SEQUENCE [LARGE SCALE GENOMIC DNA]</scope>
    <source>
        <strain evidence="6 7">AD002</strain>
    </source>
</reference>
<keyword evidence="4" id="KW-0406">Ion transport</keyword>
<feature type="transmembrane region" description="Helical" evidence="5">
    <location>
        <begin position="39"/>
        <end position="60"/>
    </location>
</feature>
<dbReference type="EMBL" id="RBNJ01020087">
    <property type="protein sequence ID" value="RUS22598.1"/>
    <property type="molecule type" value="Genomic_DNA"/>
</dbReference>
<keyword evidence="5" id="KW-0472">Membrane</keyword>
<evidence type="ECO:0000256" key="4">
    <source>
        <dbReference type="ARBA" id="ARBA00023065"/>
    </source>
</evidence>
<evidence type="ECO:0000256" key="1">
    <source>
        <dbReference type="ARBA" id="ARBA00004127"/>
    </source>
</evidence>
<feature type="transmembrane region" description="Helical" evidence="5">
    <location>
        <begin position="66"/>
        <end position="84"/>
    </location>
</feature>
<dbReference type="PANTHER" id="PTHR46531">
    <property type="entry name" value="ZINC TRANSPORTER 6"/>
    <property type="match status" value="1"/>
</dbReference>
<evidence type="ECO:0000256" key="2">
    <source>
        <dbReference type="ARBA" id="ARBA00022448"/>
    </source>
</evidence>
<feature type="transmembrane region" description="Helical" evidence="5">
    <location>
        <begin position="6"/>
        <end position="27"/>
    </location>
</feature>
<dbReference type="PANTHER" id="PTHR46531:SF1">
    <property type="entry name" value="ZINC TRANSPORTER 6"/>
    <property type="match status" value="1"/>
</dbReference>
<dbReference type="AlphaFoldDB" id="A0A433PYK9"/>
<dbReference type="InterPro" id="IPR052005">
    <property type="entry name" value="CDF_SLC30A"/>
</dbReference>
<name>A0A433PYK9_9FUNG</name>
<comment type="subcellular location">
    <subcellularLocation>
        <location evidence="1">Endomembrane system</location>
        <topology evidence="1">Multi-pass membrane protein</topology>
    </subcellularLocation>
</comment>
<keyword evidence="2" id="KW-0813">Transport</keyword>
<accession>A0A433PYK9</accession>
<protein>
    <submittedName>
        <fullName evidence="6">Cation efflux family-domain-containing protein</fullName>
    </submittedName>
</protein>
<organism evidence="6 7">
    <name type="scientific">Jimgerdemannia flammicorona</name>
    <dbReference type="NCBI Taxonomy" id="994334"/>
    <lineage>
        <taxon>Eukaryota</taxon>
        <taxon>Fungi</taxon>
        <taxon>Fungi incertae sedis</taxon>
        <taxon>Mucoromycota</taxon>
        <taxon>Mucoromycotina</taxon>
        <taxon>Endogonomycetes</taxon>
        <taxon>Endogonales</taxon>
        <taxon>Endogonaceae</taxon>
        <taxon>Jimgerdemannia</taxon>
    </lineage>
</organism>
<keyword evidence="5" id="KW-0812">Transmembrane</keyword>
<sequence>MAGFAYLVIFDALGMLNIFISSVVTSNREFREANLKRPFGVTHTLFLPLPLAISVLRLYSAQRSEIVFALATTLFLLFAAMYTTKESIEHMMLEEAGEKAGAKHEVSGGFGVGSIVMMMIAVAVTLISSVGFSNHRNFAQILRTNTTTHGVTYSTIYPQRPSAVTVVFNNIFTVATLSCAATVILAALFDHAASAGSHDDHHAGYADKLASFAESFVMFYLGGPTAAAIAKMLLQTSPDTVSGGLEMRLREIQQDPSVLSIDRAHFWQNTYGQYVGTLEVRARPDASEQHVLQLVHQKLEGVLNVNGASAQGLGNGGAYGKPPVGAEAGAGELTVQIVRG</sequence>
<feature type="transmembrane region" description="Helical" evidence="5">
    <location>
        <begin position="167"/>
        <end position="189"/>
    </location>
</feature>
<gene>
    <name evidence="6" type="ORF">BC938DRAFT_475226</name>
</gene>
<evidence type="ECO:0000313" key="7">
    <source>
        <dbReference type="Proteomes" id="UP000274822"/>
    </source>
</evidence>
<keyword evidence="7" id="KW-1185">Reference proteome</keyword>
<evidence type="ECO:0000256" key="5">
    <source>
        <dbReference type="SAM" id="Phobius"/>
    </source>
</evidence>
<feature type="transmembrane region" description="Helical" evidence="5">
    <location>
        <begin position="105"/>
        <end position="127"/>
    </location>
</feature>
<keyword evidence="3" id="KW-0862">Zinc</keyword>
<dbReference type="GO" id="GO:0005794">
    <property type="term" value="C:Golgi apparatus"/>
    <property type="evidence" value="ECO:0007669"/>
    <property type="project" value="TreeGrafter"/>
</dbReference>
<evidence type="ECO:0000256" key="3">
    <source>
        <dbReference type="ARBA" id="ARBA00022833"/>
    </source>
</evidence>
<keyword evidence="5" id="KW-1133">Transmembrane helix</keyword>
<dbReference type="GO" id="GO:0006829">
    <property type="term" value="P:zinc ion transport"/>
    <property type="evidence" value="ECO:0007669"/>
    <property type="project" value="TreeGrafter"/>
</dbReference>
<evidence type="ECO:0000313" key="6">
    <source>
        <dbReference type="EMBL" id="RUS22598.1"/>
    </source>
</evidence>
<dbReference type="Proteomes" id="UP000274822">
    <property type="component" value="Unassembled WGS sequence"/>
</dbReference>